<reference evidence="2 4" key="1">
    <citation type="journal article" date="2020" name="Stud. Mycol.">
        <title>101 Dothideomycetes genomes: a test case for predicting lifestyles and emergence of pathogens.</title>
        <authorList>
            <person name="Haridas S."/>
            <person name="Albert R."/>
            <person name="Binder M."/>
            <person name="Bloem J."/>
            <person name="Labutti K."/>
            <person name="Salamov A."/>
            <person name="Andreopoulos B."/>
            <person name="Baker S."/>
            <person name="Barry K."/>
            <person name="Bills G."/>
            <person name="Bluhm B."/>
            <person name="Cannon C."/>
            <person name="Castanera R."/>
            <person name="Culley D."/>
            <person name="Daum C."/>
            <person name="Ezra D."/>
            <person name="Gonzalez J."/>
            <person name="Henrissat B."/>
            <person name="Kuo A."/>
            <person name="Liang C."/>
            <person name="Lipzen A."/>
            <person name="Lutzoni F."/>
            <person name="Magnuson J."/>
            <person name="Mondo S."/>
            <person name="Nolan M."/>
            <person name="Ohm R."/>
            <person name="Pangilinan J."/>
            <person name="Park H.-J."/>
            <person name="Ramirez L."/>
            <person name="Alfaro M."/>
            <person name="Sun H."/>
            <person name="Tritt A."/>
            <person name="Yoshinaga Y."/>
            <person name="Zwiers L.-H."/>
            <person name="Turgeon B."/>
            <person name="Goodwin S."/>
            <person name="Spatafora J."/>
            <person name="Crous P."/>
            <person name="Grigoriev I."/>
        </authorList>
    </citation>
    <scope>NUCLEOTIDE SEQUENCE</scope>
    <source>
        <strain evidence="2 4">CBS 304.34</strain>
    </source>
</reference>
<keyword evidence="3" id="KW-1185">Reference proteome</keyword>
<feature type="region of interest" description="Disordered" evidence="1">
    <location>
        <begin position="118"/>
        <end position="153"/>
    </location>
</feature>
<feature type="compositionally biased region" description="Low complexity" evidence="1">
    <location>
        <begin position="119"/>
        <end position="130"/>
    </location>
</feature>
<organism evidence="2">
    <name type="scientific">Mytilinidion resinicola</name>
    <dbReference type="NCBI Taxonomy" id="574789"/>
    <lineage>
        <taxon>Eukaryota</taxon>
        <taxon>Fungi</taxon>
        <taxon>Dikarya</taxon>
        <taxon>Ascomycota</taxon>
        <taxon>Pezizomycotina</taxon>
        <taxon>Dothideomycetes</taxon>
        <taxon>Pleosporomycetidae</taxon>
        <taxon>Mytilinidiales</taxon>
        <taxon>Mytilinidiaceae</taxon>
        <taxon>Mytilinidion</taxon>
    </lineage>
</organism>
<dbReference type="OrthoDB" id="3792817at2759"/>
<proteinExistence type="predicted"/>
<protein>
    <submittedName>
        <fullName evidence="2 4">Uncharacterized protein</fullName>
    </submittedName>
</protein>
<reference evidence="4" key="2">
    <citation type="submission" date="2020-04" db="EMBL/GenBank/DDBJ databases">
        <authorList>
            <consortium name="NCBI Genome Project"/>
        </authorList>
    </citation>
    <scope>NUCLEOTIDE SEQUENCE</scope>
    <source>
        <strain evidence="4">CBS 304.34</strain>
    </source>
</reference>
<reference evidence="4" key="3">
    <citation type="submission" date="2025-04" db="UniProtKB">
        <authorList>
            <consortium name="RefSeq"/>
        </authorList>
    </citation>
    <scope>IDENTIFICATION</scope>
    <source>
        <strain evidence="4">CBS 304.34</strain>
    </source>
</reference>
<dbReference type="AlphaFoldDB" id="A0A6A6YZG3"/>
<feature type="compositionally biased region" description="Polar residues" evidence="1">
    <location>
        <begin position="131"/>
        <end position="142"/>
    </location>
</feature>
<accession>A0A6A6YZG3</accession>
<feature type="region of interest" description="Disordered" evidence="1">
    <location>
        <begin position="249"/>
        <end position="273"/>
    </location>
</feature>
<gene>
    <name evidence="2 4" type="ORF">BDZ99DRAFT_567606</name>
</gene>
<dbReference type="RefSeq" id="XP_033580853.1">
    <property type="nucleotide sequence ID" value="XM_033727704.1"/>
</dbReference>
<evidence type="ECO:0000313" key="2">
    <source>
        <dbReference type="EMBL" id="KAF2813889.1"/>
    </source>
</evidence>
<evidence type="ECO:0000313" key="4">
    <source>
        <dbReference type="RefSeq" id="XP_033580853.1"/>
    </source>
</evidence>
<dbReference type="Proteomes" id="UP000504636">
    <property type="component" value="Unplaced"/>
</dbReference>
<sequence>MASSNKKMSGTIEQSATGPRQTVTHLWVSNVDGPVLVRDAVPFFFRGHYLYDAQGRPVEPVTFRNPNNLTFRLARNAQNIPPFNRQNGPNNAGPANAPPANAFAPTNTTFDQAVLLNRPASNPSTAPTPSLTYSDSTISTQPRRGAPPSQGSAVASDVAAVENNLPMSPTLATAFGGDETLFDDTPAMQAEDGDFVVDWPQIYDQENQISQADLNAELALRTRGEEDAEAWVEALIVEAEGDAEARALRSKKQEKGVPPALRGNSGNIGGSVG</sequence>
<dbReference type="GeneID" id="54468597"/>
<evidence type="ECO:0000256" key="1">
    <source>
        <dbReference type="SAM" id="MobiDB-lite"/>
    </source>
</evidence>
<name>A0A6A6YZG3_9PEZI</name>
<evidence type="ECO:0000313" key="3">
    <source>
        <dbReference type="Proteomes" id="UP000504636"/>
    </source>
</evidence>
<dbReference type="EMBL" id="MU003695">
    <property type="protein sequence ID" value="KAF2813889.1"/>
    <property type="molecule type" value="Genomic_DNA"/>
</dbReference>